<protein>
    <submittedName>
        <fullName evidence="3">Uncharacterized protein</fullName>
    </submittedName>
</protein>
<dbReference type="EMBL" id="BSTI01000026">
    <property type="protein sequence ID" value="GLY70778.1"/>
    <property type="molecule type" value="Genomic_DNA"/>
</dbReference>
<evidence type="ECO:0000256" key="1">
    <source>
        <dbReference type="SAM" id="MobiDB-lite"/>
    </source>
</evidence>
<proteinExistence type="predicted"/>
<gene>
    <name evidence="3" type="ORF">Atai01_73970</name>
</gene>
<reference evidence="3" key="1">
    <citation type="submission" date="2023-03" db="EMBL/GenBank/DDBJ databases">
        <title>Amycolatopsis taiwanensis NBRC 103393.</title>
        <authorList>
            <person name="Ichikawa N."/>
            <person name="Sato H."/>
            <person name="Tonouchi N."/>
        </authorList>
    </citation>
    <scope>NUCLEOTIDE SEQUENCE</scope>
    <source>
        <strain evidence="3">NBRC 103393</strain>
    </source>
</reference>
<keyword evidence="4" id="KW-1185">Reference proteome</keyword>
<accession>A0A9W6VGG8</accession>
<feature type="compositionally biased region" description="Gly residues" evidence="1">
    <location>
        <begin position="1"/>
        <end position="12"/>
    </location>
</feature>
<sequence>MRSRAGKGGIGRTGLARVPGRPAPFRPGISGTLRRVQPAPPTTFFLERSSRVHRRQLRRLRIFIATQCCNVAWPLAGSITLAVLGSGASGWILSAAAVPALGLAVQQLRVYSVHKAMRNLRLIFSPQGVGYESDVGAFHAPWSAVRRMRINSWAGRHYLSVRVPYWSGPIGAFGMFGELVLPLKDIGVAHEEIRNAVNYLSNGTVVVR</sequence>
<keyword evidence="2" id="KW-0472">Membrane</keyword>
<feature type="region of interest" description="Disordered" evidence="1">
    <location>
        <begin position="1"/>
        <end position="32"/>
    </location>
</feature>
<comment type="caution">
    <text evidence="3">The sequence shown here is derived from an EMBL/GenBank/DDBJ whole genome shotgun (WGS) entry which is preliminary data.</text>
</comment>
<name>A0A9W6VGG8_9PSEU</name>
<evidence type="ECO:0000313" key="4">
    <source>
        <dbReference type="Proteomes" id="UP001165136"/>
    </source>
</evidence>
<evidence type="ECO:0000256" key="2">
    <source>
        <dbReference type="SAM" id="Phobius"/>
    </source>
</evidence>
<dbReference type="Proteomes" id="UP001165136">
    <property type="component" value="Unassembled WGS sequence"/>
</dbReference>
<organism evidence="3 4">
    <name type="scientific">Amycolatopsis taiwanensis</name>
    <dbReference type="NCBI Taxonomy" id="342230"/>
    <lineage>
        <taxon>Bacteria</taxon>
        <taxon>Bacillati</taxon>
        <taxon>Actinomycetota</taxon>
        <taxon>Actinomycetes</taxon>
        <taxon>Pseudonocardiales</taxon>
        <taxon>Pseudonocardiaceae</taxon>
        <taxon>Amycolatopsis</taxon>
    </lineage>
</organism>
<keyword evidence="2" id="KW-0812">Transmembrane</keyword>
<dbReference type="AlphaFoldDB" id="A0A9W6VGG8"/>
<keyword evidence="2" id="KW-1133">Transmembrane helix</keyword>
<feature type="transmembrane region" description="Helical" evidence="2">
    <location>
        <begin position="60"/>
        <end position="84"/>
    </location>
</feature>
<evidence type="ECO:0000313" key="3">
    <source>
        <dbReference type="EMBL" id="GLY70778.1"/>
    </source>
</evidence>
<feature type="transmembrane region" description="Helical" evidence="2">
    <location>
        <begin position="90"/>
        <end position="111"/>
    </location>
</feature>